<dbReference type="VEuPathDB" id="FungiDB:FOC4_g10007482"/>
<dbReference type="VEuPathDB" id="FungiDB:FOIG_00034"/>
<accession>A0A2H3TK62</accession>
<dbReference type="VEuPathDB" id="FungiDB:FOMG_18456"/>
<proteinExistence type="predicted"/>
<name>A0A2H3TK62_FUSOX</name>
<evidence type="ECO:0000313" key="2">
    <source>
        <dbReference type="Proteomes" id="UP000219369"/>
    </source>
</evidence>
<sequence>MSVSEADRYTGHSQNCVKSKRVCEYPPAKIPLRERRALGRAGAAQPWEHTPWEVSEDPRRPELPNAEALARRLILSGPAKTFSCVAIDMPLSRKNSFITSTKRAVSLASLQKNIPKTVWPISYQIPKHFPASLRTHLSLSQNRDDAHGERMDFWRRSQTGDSHYQIGRNTSLYRDLRGDLLLAETHLNVIYAISNQAKDKETSKRRTLDQELSDRYFLLTSIFIHGLKTILTGILRSEGLNEDMIGLSSSDFLRIIHTWHTTKGRYSQHLKLKALRMFPAFFNPPHSEAQLVDVGIVPIVQCFRELTEGYYGDPTEPSAKRQYVLQGEFWKQGPASEFYETIIMVHLNSISYGNDNEAESSPGQKPKLKASWYGSVITAQLYMEQVVRLWRPFKKEIYLYTMRVFQGDLSFALQKPEAPQIAGLLFRLSLSFSGVTTSAVTFIGTVTCSLKTSFPEDS</sequence>
<dbReference type="VEuPathDB" id="FungiDB:FOXG_14890"/>
<dbReference type="VEuPathDB" id="FungiDB:FOC1_g10013397"/>
<organism evidence="1 2">
    <name type="scientific">Fusarium oxysporum</name>
    <name type="common">Fusarium vascular wilt</name>
    <dbReference type="NCBI Taxonomy" id="5507"/>
    <lineage>
        <taxon>Eukaryota</taxon>
        <taxon>Fungi</taxon>
        <taxon>Dikarya</taxon>
        <taxon>Ascomycota</taxon>
        <taxon>Pezizomycotina</taxon>
        <taxon>Sordariomycetes</taxon>
        <taxon>Hypocreomycetidae</taxon>
        <taxon>Hypocreales</taxon>
        <taxon>Nectriaceae</taxon>
        <taxon>Fusarium</taxon>
        <taxon>Fusarium oxysporum species complex</taxon>
    </lineage>
</organism>
<gene>
    <name evidence="1" type="ORF">FRV6_13085</name>
</gene>
<dbReference type="VEuPathDB" id="FungiDB:HZS61_006542"/>
<evidence type="ECO:0000313" key="1">
    <source>
        <dbReference type="EMBL" id="SCO88957.1"/>
    </source>
</evidence>
<reference evidence="2" key="1">
    <citation type="submission" date="2016-09" db="EMBL/GenBank/DDBJ databases">
        <authorList>
            <person name="Guldener U."/>
        </authorList>
    </citation>
    <scope>NUCLEOTIDE SEQUENCE [LARGE SCALE GENOMIC DNA]</scope>
    <source>
        <strain evidence="2">V64-1</strain>
    </source>
</reference>
<dbReference type="EMBL" id="FMJY01000007">
    <property type="protein sequence ID" value="SCO88957.1"/>
    <property type="molecule type" value="Genomic_DNA"/>
</dbReference>
<dbReference type="VEuPathDB" id="FungiDB:FOZG_17754"/>
<dbReference type="Proteomes" id="UP000219369">
    <property type="component" value="Unassembled WGS sequence"/>
</dbReference>
<dbReference type="AlphaFoldDB" id="A0A2H3TK62"/>
<protein>
    <submittedName>
        <fullName evidence="1">Uncharacterized protein</fullName>
    </submittedName>
</protein>